<feature type="transmembrane region" description="Helical" evidence="5">
    <location>
        <begin position="87"/>
        <end position="108"/>
    </location>
</feature>
<evidence type="ECO:0000256" key="3">
    <source>
        <dbReference type="ARBA" id="ARBA00022989"/>
    </source>
</evidence>
<feature type="domain" description="GtrA/DPMS transmembrane" evidence="6">
    <location>
        <begin position="14"/>
        <end position="151"/>
    </location>
</feature>
<accession>A0A376BYC9</accession>
<gene>
    <name evidence="7" type="ORF">NCTC11661_00315</name>
</gene>
<dbReference type="EMBL" id="UFTJ01000001">
    <property type="protein sequence ID" value="SSZ46668.1"/>
    <property type="molecule type" value="Genomic_DNA"/>
</dbReference>
<dbReference type="InterPro" id="IPR007267">
    <property type="entry name" value="GtrA_DPMS_TM"/>
</dbReference>
<dbReference type="GO" id="GO:0016020">
    <property type="term" value="C:membrane"/>
    <property type="evidence" value="ECO:0007669"/>
    <property type="project" value="UniProtKB-SubCell"/>
</dbReference>
<feature type="transmembrane region" description="Helical" evidence="5">
    <location>
        <begin position="128"/>
        <end position="145"/>
    </location>
</feature>
<reference evidence="7 8" key="1">
    <citation type="submission" date="2018-06" db="EMBL/GenBank/DDBJ databases">
        <authorList>
            <consortium name="Pathogen Informatics"/>
            <person name="Doyle S."/>
        </authorList>
    </citation>
    <scope>NUCLEOTIDE SEQUENCE [LARGE SCALE GENOMIC DNA]</scope>
    <source>
        <strain evidence="7 8">NCTC11661</strain>
    </source>
</reference>
<keyword evidence="4 5" id="KW-0472">Membrane</keyword>
<organism evidence="7 8">
    <name type="scientific">Bergeyella zoohelcum</name>
    <dbReference type="NCBI Taxonomy" id="1015"/>
    <lineage>
        <taxon>Bacteria</taxon>
        <taxon>Pseudomonadati</taxon>
        <taxon>Bacteroidota</taxon>
        <taxon>Flavobacteriia</taxon>
        <taxon>Flavobacteriales</taxon>
        <taxon>Weeksellaceae</taxon>
        <taxon>Bergeyella</taxon>
    </lineage>
</organism>
<feature type="transmembrane region" description="Helical" evidence="5">
    <location>
        <begin position="56"/>
        <end position="75"/>
    </location>
</feature>
<proteinExistence type="predicted"/>
<feature type="transmembrane region" description="Helical" evidence="5">
    <location>
        <begin position="12"/>
        <end position="36"/>
    </location>
</feature>
<evidence type="ECO:0000256" key="1">
    <source>
        <dbReference type="ARBA" id="ARBA00004141"/>
    </source>
</evidence>
<dbReference type="Pfam" id="PF04138">
    <property type="entry name" value="GtrA_DPMS_TM"/>
    <property type="match status" value="1"/>
</dbReference>
<dbReference type="AlphaFoldDB" id="A0A376BYC9"/>
<evidence type="ECO:0000256" key="5">
    <source>
        <dbReference type="SAM" id="Phobius"/>
    </source>
</evidence>
<evidence type="ECO:0000256" key="2">
    <source>
        <dbReference type="ARBA" id="ARBA00022692"/>
    </source>
</evidence>
<dbReference type="GO" id="GO:0000271">
    <property type="term" value="P:polysaccharide biosynthetic process"/>
    <property type="evidence" value="ECO:0007669"/>
    <property type="project" value="InterPro"/>
</dbReference>
<comment type="subcellular location">
    <subcellularLocation>
        <location evidence="1">Membrane</location>
        <topology evidence="1">Multi-pass membrane protein</topology>
    </subcellularLocation>
</comment>
<evidence type="ECO:0000256" key="4">
    <source>
        <dbReference type="ARBA" id="ARBA00023136"/>
    </source>
</evidence>
<dbReference type="Proteomes" id="UP000255515">
    <property type="component" value="Unassembled WGS sequence"/>
</dbReference>
<sequence length="153" mass="17726">MKNLLIKHRQIFLFIIAGGLSALIEIGSFKVFSIQLTQWFGWEKGIWGVHYPLSNIASTSLGIISNYFFSIWFVFSRGKHSKRREFTYFIFISIISTLMSFVLFQVFYIHIFYGNVLDLGLMAFSGEILSKFFAIGTVAVLNYFVKKKFVFNP</sequence>
<name>A0A376BYC9_9FLAO</name>
<keyword evidence="3 5" id="KW-1133">Transmembrane helix</keyword>
<dbReference type="RefSeq" id="WP_002687079.1">
    <property type="nucleotide sequence ID" value="NZ_UFTJ01000001.1"/>
</dbReference>
<evidence type="ECO:0000313" key="7">
    <source>
        <dbReference type="EMBL" id="SSZ46668.1"/>
    </source>
</evidence>
<protein>
    <submittedName>
        <fullName evidence="7">GtrA-like protein</fullName>
    </submittedName>
</protein>
<evidence type="ECO:0000313" key="8">
    <source>
        <dbReference type="Proteomes" id="UP000255515"/>
    </source>
</evidence>
<evidence type="ECO:0000259" key="6">
    <source>
        <dbReference type="Pfam" id="PF04138"/>
    </source>
</evidence>
<keyword evidence="2 5" id="KW-0812">Transmembrane</keyword>